<evidence type="ECO:0000256" key="2">
    <source>
        <dbReference type="ARBA" id="ARBA00022741"/>
    </source>
</evidence>
<dbReference type="InterPro" id="IPR013563">
    <property type="entry name" value="Oligopep_ABC_C"/>
</dbReference>
<keyword evidence="1" id="KW-0813">Transport</keyword>
<dbReference type="Gene3D" id="3.40.50.300">
    <property type="entry name" value="P-loop containing nucleotide triphosphate hydrolases"/>
    <property type="match status" value="2"/>
</dbReference>
<feature type="domain" description="ABC transporter" evidence="4">
    <location>
        <begin position="280"/>
        <end position="512"/>
    </location>
</feature>
<dbReference type="GO" id="GO:0055085">
    <property type="term" value="P:transmembrane transport"/>
    <property type="evidence" value="ECO:0007669"/>
    <property type="project" value="UniProtKB-ARBA"/>
</dbReference>
<evidence type="ECO:0000313" key="6">
    <source>
        <dbReference type="Proteomes" id="UP000286715"/>
    </source>
</evidence>
<dbReference type="Pfam" id="PF00005">
    <property type="entry name" value="ABC_tran"/>
    <property type="match status" value="2"/>
</dbReference>
<sequence length="517" mass="57648">MQGVDLYLKRGEKLGIVGESGSGKSLICKAISGLLPPSLSISFDAFVFQEVSGKWVELDKMTSSERAKNIGYVFQEPMSALNPSMQIGDQIAEALEILPISKNEKQQRALEWLQKVQISYPEATYYKYPHQLSGGQRQRVVIAMAMIKNPHLLVADEPTTALDLLVQAEIIRLLRRLCDEEGTSLIFVSHDIDLVGQLCDQILVMRQGKMIEIQPKDQLFTSPTHPYTQALLLSRPKPGYKPKRLPTVEDFLLSHSDLVKVSKKQTLKESELLKKNKNIITISNLSKSYQIGNKKSPILRNVNLTITSGETVGIVGPSGCGKTTLARILCGIEKVDAGKVQFHQAGRRADVVQLVFQDPFSSLNPMLTIGKQVMDPLLAKGISAVEAKEKAQEILDMVGISVERFNEYPHLFSGGQRQRIAIARALILRPSLVVLDESVSALDVSVQAQVLNLLNDLKDALNVSYLFITHNLIIAEYFCNRICVMYNGEIVEEWTDKMPENPVHPFTRQLKEAIVNF</sequence>
<keyword evidence="6" id="KW-1185">Reference proteome</keyword>
<dbReference type="InterPro" id="IPR027417">
    <property type="entry name" value="P-loop_NTPase"/>
</dbReference>
<dbReference type="PROSITE" id="PS50893">
    <property type="entry name" value="ABC_TRANSPORTER_2"/>
    <property type="match status" value="2"/>
</dbReference>
<evidence type="ECO:0000256" key="3">
    <source>
        <dbReference type="ARBA" id="ARBA00022840"/>
    </source>
</evidence>
<dbReference type="PANTHER" id="PTHR43776">
    <property type="entry name" value="TRANSPORT ATP-BINDING PROTEIN"/>
    <property type="match status" value="1"/>
</dbReference>
<evidence type="ECO:0000256" key="1">
    <source>
        <dbReference type="ARBA" id="ARBA00022448"/>
    </source>
</evidence>
<dbReference type="PANTHER" id="PTHR43776:SF8">
    <property type="entry name" value="ABC TRANSPORTER, ATP-BINDING PROTEIN"/>
    <property type="match status" value="1"/>
</dbReference>
<dbReference type="NCBIfam" id="NF007739">
    <property type="entry name" value="PRK10419.1"/>
    <property type="match status" value="2"/>
</dbReference>
<dbReference type="GO" id="GO:0015833">
    <property type="term" value="P:peptide transport"/>
    <property type="evidence" value="ECO:0007669"/>
    <property type="project" value="InterPro"/>
</dbReference>
<dbReference type="GO" id="GO:0016887">
    <property type="term" value="F:ATP hydrolysis activity"/>
    <property type="evidence" value="ECO:0007669"/>
    <property type="project" value="InterPro"/>
</dbReference>
<dbReference type="Pfam" id="PF08352">
    <property type="entry name" value="oligo_HPY"/>
    <property type="match status" value="1"/>
</dbReference>
<reference evidence="5 6" key="1">
    <citation type="submission" date="2018-11" db="EMBL/GenBank/DDBJ databases">
        <title>Schleiferia aggregans sp. nov., a moderately thermophilic heterotrophic bacterium isolated from microbial mats at a terrestrial hot spring.</title>
        <authorList>
            <person name="Iino T."/>
            <person name="Ohkuma M."/>
            <person name="Haruta S."/>
        </authorList>
    </citation>
    <scope>NUCLEOTIDE SEQUENCE [LARGE SCALE GENOMIC DNA]</scope>
    <source>
        <strain evidence="5 6">LA</strain>
    </source>
</reference>
<dbReference type="SMART" id="SM00382">
    <property type="entry name" value="AAA"/>
    <property type="match status" value="2"/>
</dbReference>
<keyword evidence="3 5" id="KW-0067">ATP-binding</keyword>
<dbReference type="Proteomes" id="UP000286715">
    <property type="component" value="Unassembled WGS sequence"/>
</dbReference>
<dbReference type="AlphaFoldDB" id="A0A401XKM4"/>
<gene>
    <name evidence="5" type="ORF">JCM31826_10400</name>
</gene>
<dbReference type="SUPFAM" id="SSF52540">
    <property type="entry name" value="P-loop containing nucleoside triphosphate hydrolases"/>
    <property type="match status" value="2"/>
</dbReference>
<evidence type="ECO:0000259" key="4">
    <source>
        <dbReference type="PROSITE" id="PS50893"/>
    </source>
</evidence>
<dbReference type="InterPro" id="IPR050319">
    <property type="entry name" value="ABC_transp_ATP-bind"/>
</dbReference>
<comment type="caution">
    <text evidence="5">The sequence shown here is derived from an EMBL/GenBank/DDBJ whole genome shotgun (WGS) entry which is preliminary data.</text>
</comment>
<dbReference type="CDD" id="cd03257">
    <property type="entry name" value="ABC_NikE_OppD_transporters"/>
    <property type="match status" value="2"/>
</dbReference>
<protein>
    <submittedName>
        <fullName evidence="5">ABC transporter ATP-binding protein</fullName>
    </submittedName>
</protein>
<dbReference type="InterPro" id="IPR003439">
    <property type="entry name" value="ABC_transporter-like_ATP-bd"/>
</dbReference>
<feature type="domain" description="ABC transporter" evidence="4">
    <location>
        <begin position="1"/>
        <end position="232"/>
    </location>
</feature>
<name>A0A401XKM4_9FLAO</name>
<accession>A0A401XKM4</accession>
<proteinExistence type="predicted"/>
<keyword evidence="2" id="KW-0547">Nucleotide-binding</keyword>
<organism evidence="5 6">
    <name type="scientific">Thermaurantimonas aggregans</name>
    <dbReference type="NCBI Taxonomy" id="2173829"/>
    <lineage>
        <taxon>Bacteria</taxon>
        <taxon>Pseudomonadati</taxon>
        <taxon>Bacteroidota</taxon>
        <taxon>Flavobacteriia</taxon>
        <taxon>Flavobacteriales</taxon>
        <taxon>Schleiferiaceae</taxon>
        <taxon>Thermaurantimonas</taxon>
    </lineage>
</organism>
<dbReference type="InterPro" id="IPR003593">
    <property type="entry name" value="AAA+_ATPase"/>
</dbReference>
<dbReference type="GO" id="GO:0005524">
    <property type="term" value="F:ATP binding"/>
    <property type="evidence" value="ECO:0007669"/>
    <property type="project" value="UniProtKB-KW"/>
</dbReference>
<dbReference type="InterPro" id="IPR017871">
    <property type="entry name" value="ABC_transporter-like_CS"/>
</dbReference>
<evidence type="ECO:0000313" key="5">
    <source>
        <dbReference type="EMBL" id="GCD77558.1"/>
    </source>
</evidence>
<dbReference type="NCBIfam" id="NF008453">
    <property type="entry name" value="PRK11308.1"/>
    <property type="match status" value="2"/>
</dbReference>
<dbReference type="PROSITE" id="PS00211">
    <property type="entry name" value="ABC_TRANSPORTER_1"/>
    <property type="match status" value="2"/>
</dbReference>
<dbReference type="EMBL" id="BHZE01000008">
    <property type="protein sequence ID" value="GCD77558.1"/>
    <property type="molecule type" value="Genomic_DNA"/>
</dbReference>